<keyword evidence="2" id="KW-0560">Oxidoreductase</keyword>
<sequence length="284" mass="32031">MKIAIAGCNGRIGRRVVKLALERGNTVVGIDMAELPPSIDCPWLAAASTYTFEKADLLDYDTVLRLLEGCDAVINLAGYPNPVDYKVKAHNSNVVINWNILRACGELGINRVALASSVNVITMVYSQKSRVQYFPIDEDHPCEPDEPYGLSKVICEMQADSIIRRYETMRIASLRLHWSVPNRFVANKSRPSQRAKDLWGYVQEDSGAEAFLLALQDNKKWSGHERFFITGSETAFDEQTLDLIAEYWPDVPIKHKEKLVGRRSLFDCSKAVELLGWQHKDGLE</sequence>
<reference evidence="5" key="1">
    <citation type="submission" date="2020-11" db="EMBL/GenBank/DDBJ databases">
        <authorList>
            <consortium name="DOE Joint Genome Institute"/>
            <person name="Ahrendt S."/>
            <person name="Riley R."/>
            <person name="Andreopoulos W."/>
            <person name="Labutti K."/>
            <person name="Pangilinan J."/>
            <person name="Ruiz-Duenas F.J."/>
            <person name="Barrasa J.M."/>
            <person name="Sanchez-Garcia M."/>
            <person name="Camarero S."/>
            <person name="Miyauchi S."/>
            <person name="Serrano A."/>
            <person name="Linde D."/>
            <person name="Babiker R."/>
            <person name="Drula E."/>
            <person name="Ayuso-Fernandez I."/>
            <person name="Pacheco R."/>
            <person name="Padilla G."/>
            <person name="Ferreira P."/>
            <person name="Barriuso J."/>
            <person name="Kellner H."/>
            <person name="Castanera R."/>
            <person name="Alfaro M."/>
            <person name="Ramirez L."/>
            <person name="Pisabarro A.G."/>
            <person name="Kuo A."/>
            <person name="Tritt A."/>
            <person name="Lipzen A."/>
            <person name="He G."/>
            <person name="Yan M."/>
            <person name="Ng V."/>
            <person name="Cullen D."/>
            <person name="Martin F."/>
            <person name="Rosso M.-N."/>
            <person name="Henrissat B."/>
            <person name="Hibbett D."/>
            <person name="Martinez A.T."/>
            <person name="Grigoriev I.V."/>
        </authorList>
    </citation>
    <scope>NUCLEOTIDE SEQUENCE</scope>
    <source>
        <strain evidence="5">CIRM-BRFM 674</strain>
    </source>
</reference>
<keyword evidence="6" id="KW-1185">Reference proteome</keyword>
<comment type="similarity">
    <text evidence="1">Belongs to the NAD(P)-dependent epimerase/dehydratase family.</text>
</comment>
<evidence type="ECO:0000256" key="1">
    <source>
        <dbReference type="ARBA" id="ARBA00007637"/>
    </source>
</evidence>
<evidence type="ECO:0000256" key="2">
    <source>
        <dbReference type="ARBA" id="ARBA00023002"/>
    </source>
</evidence>
<feature type="domain" description="NAD-dependent epimerase/dehydratase" evidence="4">
    <location>
        <begin position="3"/>
        <end position="176"/>
    </location>
</feature>
<dbReference type="PANTHER" id="PTHR43103">
    <property type="entry name" value="NUCLEOSIDE-DIPHOSPHATE-SUGAR EPIMERASE"/>
    <property type="match status" value="1"/>
</dbReference>
<evidence type="ECO:0000313" key="5">
    <source>
        <dbReference type="EMBL" id="KAF9485216.1"/>
    </source>
</evidence>
<dbReference type="PANTHER" id="PTHR43103:SF5">
    <property type="entry name" value="4-EPIMERASE, PUTATIVE (AFU_ORTHOLOGUE AFUA_7G00360)-RELATED"/>
    <property type="match status" value="1"/>
</dbReference>
<protein>
    <submittedName>
        <fullName evidence="5">NAD-binding protein</fullName>
    </submittedName>
</protein>
<proteinExistence type="inferred from homology"/>
<organism evidence="5 6">
    <name type="scientific">Pholiota conissans</name>
    <dbReference type="NCBI Taxonomy" id="109636"/>
    <lineage>
        <taxon>Eukaryota</taxon>
        <taxon>Fungi</taxon>
        <taxon>Dikarya</taxon>
        <taxon>Basidiomycota</taxon>
        <taxon>Agaricomycotina</taxon>
        <taxon>Agaricomycetes</taxon>
        <taxon>Agaricomycetidae</taxon>
        <taxon>Agaricales</taxon>
        <taxon>Agaricineae</taxon>
        <taxon>Strophariaceae</taxon>
        <taxon>Pholiota</taxon>
    </lineage>
</organism>
<dbReference type="Gene3D" id="3.40.50.720">
    <property type="entry name" value="NAD(P)-binding Rossmann-like Domain"/>
    <property type="match status" value="1"/>
</dbReference>
<dbReference type="SUPFAM" id="SSF51735">
    <property type="entry name" value="NAD(P)-binding Rossmann-fold domains"/>
    <property type="match status" value="1"/>
</dbReference>
<dbReference type="Pfam" id="PF01370">
    <property type="entry name" value="Epimerase"/>
    <property type="match status" value="1"/>
</dbReference>
<name>A0A9P5ZD26_9AGAR</name>
<dbReference type="Proteomes" id="UP000807469">
    <property type="component" value="Unassembled WGS sequence"/>
</dbReference>
<keyword evidence="3" id="KW-0520">NAD</keyword>
<dbReference type="OrthoDB" id="202470at2759"/>
<evidence type="ECO:0000259" key="4">
    <source>
        <dbReference type="Pfam" id="PF01370"/>
    </source>
</evidence>
<dbReference type="GO" id="GO:0016491">
    <property type="term" value="F:oxidoreductase activity"/>
    <property type="evidence" value="ECO:0007669"/>
    <property type="project" value="UniProtKB-KW"/>
</dbReference>
<dbReference type="InterPro" id="IPR036291">
    <property type="entry name" value="NAD(P)-bd_dom_sf"/>
</dbReference>
<dbReference type="AlphaFoldDB" id="A0A9P5ZD26"/>
<comment type="caution">
    <text evidence="5">The sequence shown here is derived from an EMBL/GenBank/DDBJ whole genome shotgun (WGS) entry which is preliminary data.</text>
</comment>
<dbReference type="InterPro" id="IPR001509">
    <property type="entry name" value="Epimerase_deHydtase"/>
</dbReference>
<evidence type="ECO:0000313" key="6">
    <source>
        <dbReference type="Proteomes" id="UP000807469"/>
    </source>
</evidence>
<gene>
    <name evidence="5" type="ORF">BDN70DRAFT_903281</name>
</gene>
<evidence type="ECO:0000256" key="3">
    <source>
        <dbReference type="ARBA" id="ARBA00023027"/>
    </source>
</evidence>
<dbReference type="EMBL" id="MU155137">
    <property type="protein sequence ID" value="KAF9485216.1"/>
    <property type="molecule type" value="Genomic_DNA"/>
</dbReference>
<accession>A0A9P5ZD26</accession>